<gene>
    <name evidence="1" type="ORF">NZK81_20015</name>
</gene>
<dbReference type="EMBL" id="JANZXA010000021">
    <property type="protein sequence ID" value="MCT2401841.1"/>
    <property type="molecule type" value="Genomic_DNA"/>
</dbReference>
<evidence type="ECO:0000313" key="1">
    <source>
        <dbReference type="EMBL" id="MCT2401841.1"/>
    </source>
</evidence>
<comment type="caution">
    <text evidence="1">The sequence shown here is derived from an EMBL/GenBank/DDBJ whole genome shotgun (WGS) entry which is preliminary data.</text>
</comment>
<name>A0ABT2IAK5_9SPHN</name>
<keyword evidence="2" id="KW-1185">Reference proteome</keyword>
<sequence>MQANTHAGFMDPGNEHWPLMSVLNAAHAGELFIKAIIATEHPLLIFKDVPGLDDNGSADLDFPTLLKRGRTYDFDKLPQMLWATTGIRIPHPDCYERLRKYRNAVQHFCPPDDDDPSDLALEFIYNIIDPLIRDRFGLFAIEHHEDHLVGYDYLVGTLLRSGIRFSLPDDFDLGEIDARREIAGADDGYKAWFRGELSRIGKAGFLLP</sequence>
<proteinExistence type="predicted"/>
<reference evidence="1" key="1">
    <citation type="submission" date="2022-09" db="EMBL/GenBank/DDBJ databases">
        <title>Novosphingobium sp. Nov., a polycyclic aromatic hydrocarbon-degrading bacterium isolated form mangrove sediments in HongKong.</title>
        <authorList>
            <person name="Hu Z."/>
        </authorList>
    </citation>
    <scope>NUCLEOTIDE SEQUENCE</scope>
    <source>
        <strain evidence="1">HK4-1</strain>
    </source>
</reference>
<accession>A0ABT2IAK5</accession>
<evidence type="ECO:0000313" key="2">
    <source>
        <dbReference type="Proteomes" id="UP001165583"/>
    </source>
</evidence>
<dbReference type="Proteomes" id="UP001165583">
    <property type="component" value="Unassembled WGS sequence"/>
</dbReference>
<protein>
    <submittedName>
        <fullName evidence="1">Uncharacterized protein</fullName>
    </submittedName>
</protein>
<dbReference type="RefSeq" id="WP_260047817.1">
    <property type="nucleotide sequence ID" value="NZ_JANZXA010000021.1"/>
</dbReference>
<organism evidence="1 2">
    <name type="scientific">Novosphingobium mangrovi</name>
    <name type="common">ex Huang et al. 2023</name>
    <dbReference type="NCBI Taxonomy" id="2976432"/>
    <lineage>
        <taxon>Bacteria</taxon>
        <taxon>Pseudomonadati</taxon>
        <taxon>Pseudomonadota</taxon>
        <taxon>Alphaproteobacteria</taxon>
        <taxon>Sphingomonadales</taxon>
        <taxon>Sphingomonadaceae</taxon>
        <taxon>Novosphingobium</taxon>
    </lineage>
</organism>